<dbReference type="EMBL" id="CP034669">
    <property type="protein sequence ID" value="QAT88428.1"/>
    <property type="molecule type" value="Genomic_DNA"/>
</dbReference>
<gene>
    <name evidence="2" type="ORF">EJ065_6903</name>
</gene>
<evidence type="ECO:0000313" key="2">
    <source>
        <dbReference type="EMBL" id="QAT88428.1"/>
    </source>
</evidence>
<dbReference type="RefSeq" id="WP_128799597.1">
    <property type="nucleotide sequence ID" value="NZ_CP034669.1"/>
</dbReference>
<proteinExistence type="predicted"/>
<reference evidence="2 3" key="1">
    <citation type="submission" date="2018-12" db="EMBL/GenBank/DDBJ databases">
        <title>Complete Genome Sequence of the Corallopyronin A producing Myxobacterium Corallococcus coralloides B035.</title>
        <authorList>
            <person name="Bouhired S.M."/>
            <person name="Rupp O."/>
            <person name="Blom J."/>
            <person name="Schaeberle T.F."/>
            <person name="Kehraus S."/>
            <person name="Schiefer A."/>
            <person name="Pfarr K."/>
            <person name="Goesmann A."/>
            <person name="Hoerauf A."/>
            <person name="Koenig G.M."/>
        </authorList>
    </citation>
    <scope>NUCLEOTIDE SEQUENCE [LARGE SCALE GENOMIC DNA]</scope>
    <source>
        <strain evidence="2 3">B035</strain>
    </source>
</reference>
<dbReference type="Proteomes" id="UP000288758">
    <property type="component" value="Chromosome"/>
</dbReference>
<protein>
    <submittedName>
        <fullName evidence="2">Uncharacterized protein</fullName>
    </submittedName>
</protein>
<evidence type="ECO:0000313" key="3">
    <source>
        <dbReference type="Proteomes" id="UP000288758"/>
    </source>
</evidence>
<feature type="compositionally biased region" description="Basic and acidic residues" evidence="1">
    <location>
        <begin position="99"/>
        <end position="108"/>
    </location>
</feature>
<name>A0A410S2W3_CORCK</name>
<accession>A0A410S2W3</accession>
<dbReference type="AlphaFoldDB" id="A0A410S2W3"/>
<feature type="region of interest" description="Disordered" evidence="1">
    <location>
        <begin position="34"/>
        <end position="66"/>
    </location>
</feature>
<sequence length="108" mass="11528">MRATRPGRGLGWMAGAVGLMVAGRLLRRRGGAALPESVPKGVEASDLEPVSWTPGALPDAEAAPSAGWSLTHEDMPVWDAVEAQEDGPRGPPRIRRGPSGREHFWLEP</sequence>
<evidence type="ECO:0000256" key="1">
    <source>
        <dbReference type="SAM" id="MobiDB-lite"/>
    </source>
</evidence>
<feature type="region of interest" description="Disordered" evidence="1">
    <location>
        <begin position="82"/>
        <end position="108"/>
    </location>
</feature>
<organism evidence="2 3">
    <name type="scientific">Corallococcus coralloides</name>
    <name type="common">Myxococcus coralloides</name>
    <dbReference type="NCBI Taxonomy" id="184914"/>
    <lineage>
        <taxon>Bacteria</taxon>
        <taxon>Pseudomonadati</taxon>
        <taxon>Myxococcota</taxon>
        <taxon>Myxococcia</taxon>
        <taxon>Myxococcales</taxon>
        <taxon>Cystobacterineae</taxon>
        <taxon>Myxococcaceae</taxon>
        <taxon>Corallococcus</taxon>
    </lineage>
</organism>